<protein>
    <submittedName>
        <fullName evidence="8">Aromatic-ring-hydroxylating dioxygenase subunit alpha</fullName>
    </submittedName>
</protein>
<dbReference type="InterPro" id="IPR015879">
    <property type="entry name" value="Ring_hydroxy_dOase_asu_C_dom"/>
</dbReference>
<dbReference type="GO" id="GO:0051213">
    <property type="term" value="F:dioxygenase activity"/>
    <property type="evidence" value="ECO:0007669"/>
    <property type="project" value="UniProtKB-KW"/>
</dbReference>
<comment type="similarity">
    <text evidence="1">Belongs to the bacterial ring-hydroxylating dioxygenase alpha subunit family.</text>
</comment>
<sequence>MSRIGQHQSRFLQYDPQNHIFRVHRDAYASPEVFAEEKQKILYKSWIVLGHETEIAKPGDFVTRRVIDRELIFNRDSAGNVNVFFNSCMHRGPAVCKHKEGKASVFVCPYHGWVYKNDGYLASTGSTKADAGYPAAYLQRGEGAVRLQRIKNAAQRAGFYFVNFDENAGPLDDYLQGAGARLDRMALQTTAGFEMIAGVHEYDISANYKLLCENSYDGYHLMQTHATYLDYVKEILKGSNLDPKLGGTVMTLGNGHGAFEIPVLSGRPVAQWLPHWGEEARLLLEAKRNEVIGRLGEELGANVCDMNSNMVIFPNSVINDQQTILARTIIPLSHNRMRVRAWTIAPKDEHPKLREIRMENILSFLGPGGFATPDDVSMLEWAQTGYETTNVAWNDFSKGMTPDETPQNSTAVYDDEMQMRAYWLQWDKMMSGD</sequence>
<dbReference type="PANTHER" id="PTHR43756:SF1">
    <property type="entry name" value="3-PHENYLPROPIONATE_CINNAMIC ACID DIOXYGENASE SUBUNIT ALPHA"/>
    <property type="match status" value="1"/>
</dbReference>
<dbReference type="PANTHER" id="PTHR43756">
    <property type="entry name" value="CHOLINE MONOOXYGENASE, CHLOROPLASTIC"/>
    <property type="match status" value="1"/>
</dbReference>
<evidence type="ECO:0000256" key="4">
    <source>
        <dbReference type="ARBA" id="ARBA00023002"/>
    </source>
</evidence>
<evidence type="ECO:0000256" key="1">
    <source>
        <dbReference type="ARBA" id="ARBA00008751"/>
    </source>
</evidence>
<dbReference type="PRINTS" id="PR00090">
    <property type="entry name" value="RNGDIOXGNASE"/>
</dbReference>
<keyword evidence="8" id="KW-0223">Dioxygenase</keyword>
<dbReference type="Gene3D" id="2.102.10.10">
    <property type="entry name" value="Rieske [2Fe-2S] iron-sulphur domain"/>
    <property type="match status" value="1"/>
</dbReference>
<dbReference type="RefSeq" id="WP_284256093.1">
    <property type="nucleotide sequence ID" value="NZ_BSOS01000005.1"/>
</dbReference>
<evidence type="ECO:0000256" key="5">
    <source>
        <dbReference type="ARBA" id="ARBA00023004"/>
    </source>
</evidence>
<dbReference type="EMBL" id="BSOS01000005">
    <property type="protein sequence ID" value="GLR65590.1"/>
    <property type="molecule type" value="Genomic_DNA"/>
</dbReference>
<dbReference type="Pfam" id="PF00848">
    <property type="entry name" value="Ring_hydroxyl_A"/>
    <property type="match status" value="1"/>
</dbReference>
<dbReference type="Gene3D" id="3.90.380.10">
    <property type="entry name" value="Naphthalene 1,2-dioxygenase Alpha Subunit, Chain A, domain 1"/>
    <property type="match status" value="1"/>
</dbReference>
<accession>A0ABQ5ZZD9</accession>
<keyword evidence="9" id="KW-1185">Reference proteome</keyword>
<keyword evidence="4" id="KW-0560">Oxidoreductase</keyword>
<proteinExistence type="inferred from homology"/>
<feature type="domain" description="Rieske" evidence="7">
    <location>
        <begin position="46"/>
        <end position="147"/>
    </location>
</feature>
<evidence type="ECO:0000256" key="6">
    <source>
        <dbReference type="ARBA" id="ARBA00023014"/>
    </source>
</evidence>
<evidence type="ECO:0000259" key="7">
    <source>
        <dbReference type="PROSITE" id="PS51296"/>
    </source>
</evidence>
<dbReference type="InterPro" id="IPR017941">
    <property type="entry name" value="Rieske_2Fe-2S"/>
</dbReference>
<evidence type="ECO:0000256" key="3">
    <source>
        <dbReference type="ARBA" id="ARBA00022723"/>
    </source>
</evidence>
<dbReference type="SUPFAM" id="SSF55961">
    <property type="entry name" value="Bet v1-like"/>
    <property type="match status" value="1"/>
</dbReference>
<reference evidence="9" key="1">
    <citation type="journal article" date="2019" name="Int. J. Syst. Evol. Microbiol.">
        <title>The Global Catalogue of Microorganisms (GCM) 10K type strain sequencing project: providing services to taxonomists for standard genome sequencing and annotation.</title>
        <authorList>
            <consortium name="The Broad Institute Genomics Platform"/>
            <consortium name="The Broad Institute Genome Sequencing Center for Infectious Disease"/>
            <person name="Wu L."/>
            <person name="Ma J."/>
        </authorList>
    </citation>
    <scope>NUCLEOTIDE SEQUENCE [LARGE SCALE GENOMIC DNA]</scope>
    <source>
        <strain evidence="9">NBRC 112502</strain>
    </source>
</reference>
<dbReference type="Pfam" id="PF00355">
    <property type="entry name" value="Rieske"/>
    <property type="match status" value="1"/>
</dbReference>
<keyword evidence="5" id="KW-0408">Iron</keyword>
<dbReference type="PROSITE" id="PS51296">
    <property type="entry name" value="RIESKE"/>
    <property type="match status" value="1"/>
</dbReference>
<dbReference type="InterPro" id="IPR036922">
    <property type="entry name" value="Rieske_2Fe-2S_sf"/>
</dbReference>
<evidence type="ECO:0000313" key="8">
    <source>
        <dbReference type="EMBL" id="GLR65590.1"/>
    </source>
</evidence>
<keyword evidence="3" id="KW-0479">Metal-binding</keyword>
<gene>
    <name evidence="8" type="ORF">GCM10010909_02680</name>
</gene>
<keyword evidence="2" id="KW-0001">2Fe-2S</keyword>
<organism evidence="8 9">
    <name type="scientific">Acidocella aquatica</name>
    <dbReference type="NCBI Taxonomy" id="1922313"/>
    <lineage>
        <taxon>Bacteria</taxon>
        <taxon>Pseudomonadati</taxon>
        <taxon>Pseudomonadota</taxon>
        <taxon>Alphaproteobacteria</taxon>
        <taxon>Acetobacterales</taxon>
        <taxon>Acidocellaceae</taxon>
        <taxon>Acidocella</taxon>
    </lineage>
</organism>
<keyword evidence="6" id="KW-0411">Iron-sulfur</keyword>
<dbReference type="SUPFAM" id="SSF50022">
    <property type="entry name" value="ISP domain"/>
    <property type="match status" value="1"/>
</dbReference>
<dbReference type="InterPro" id="IPR001663">
    <property type="entry name" value="Rng_hydr_dOase-A"/>
</dbReference>
<evidence type="ECO:0000313" key="9">
    <source>
        <dbReference type="Proteomes" id="UP001156641"/>
    </source>
</evidence>
<dbReference type="Proteomes" id="UP001156641">
    <property type="component" value="Unassembled WGS sequence"/>
</dbReference>
<name>A0ABQ5ZZD9_9PROT</name>
<evidence type="ECO:0000256" key="2">
    <source>
        <dbReference type="ARBA" id="ARBA00022714"/>
    </source>
</evidence>
<comment type="caution">
    <text evidence="8">The sequence shown here is derived from an EMBL/GenBank/DDBJ whole genome shotgun (WGS) entry which is preliminary data.</text>
</comment>